<dbReference type="EMBL" id="NWUW01000026">
    <property type="protein sequence ID" value="PIE92775.1"/>
    <property type="molecule type" value="Genomic_DNA"/>
</dbReference>
<keyword evidence="1" id="KW-0472">Membrane</keyword>
<keyword evidence="1" id="KW-0812">Transmembrane</keyword>
<gene>
    <name evidence="2" type="ORF">CO726_24730</name>
</gene>
<dbReference type="RefSeq" id="WP_099686007.1">
    <property type="nucleotide sequence ID" value="NZ_NWUW01000026.1"/>
</dbReference>
<sequence>MTRLDKLFYGFFTVIALLGYGLLLFTSYSFAGEVKQQFMTLVLTLILVQLIYAIYFVFIKKGKFKTYLRLLVFSILGVPGLFFFVGAIQYLFNISANIVLLGIGIACVVLIGGYGWYINKEMMNQMNKE</sequence>
<reference evidence="2 3" key="1">
    <citation type="submission" date="2017-09" db="EMBL/GenBank/DDBJ databases">
        <title>Biocontrol bacteria screening and application from spent mushroom substrate.</title>
        <authorList>
            <person name="Sun X."/>
        </authorList>
    </citation>
    <scope>NUCLEOTIDE SEQUENCE [LARGE SCALE GENOMIC DNA]</scope>
    <source>
        <strain evidence="2 3">100374</strain>
    </source>
</reference>
<evidence type="ECO:0008006" key="4">
    <source>
        <dbReference type="Google" id="ProtNLM"/>
    </source>
</evidence>
<comment type="caution">
    <text evidence="2">The sequence shown here is derived from an EMBL/GenBank/DDBJ whole genome shotgun (WGS) entry which is preliminary data.</text>
</comment>
<feature type="transmembrane region" description="Helical" evidence="1">
    <location>
        <begin position="98"/>
        <end position="118"/>
    </location>
</feature>
<organism evidence="2 3">
    <name type="scientific">Bacillus fungorum</name>
    <dbReference type="NCBI Taxonomy" id="2039284"/>
    <lineage>
        <taxon>Bacteria</taxon>
        <taxon>Bacillati</taxon>
        <taxon>Bacillota</taxon>
        <taxon>Bacilli</taxon>
        <taxon>Bacillales</taxon>
        <taxon>Bacillaceae</taxon>
        <taxon>Bacillus</taxon>
    </lineage>
</organism>
<feature type="transmembrane region" description="Helical" evidence="1">
    <location>
        <begin position="70"/>
        <end position="92"/>
    </location>
</feature>
<feature type="transmembrane region" description="Helical" evidence="1">
    <location>
        <begin position="7"/>
        <end position="31"/>
    </location>
</feature>
<evidence type="ECO:0000313" key="3">
    <source>
        <dbReference type="Proteomes" id="UP000228484"/>
    </source>
</evidence>
<evidence type="ECO:0000313" key="2">
    <source>
        <dbReference type="EMBL" id="PIE92775.1"/>
    </source>
</evidence>
<dbReference type="AlphaFoldDB" id="A0A2G6Q7Q2"/>
<proteinExistence type="predicted"/>
<feature type="transmembrane region" description="Helical" evidence="1">
    <location>
        <begin position="37"/>
        <end position="58"/>
    </location>
</feature>
<dbReference type="Proteomes" id="UP000228484">
    <property type="component" value="Unassembled WGS sequence"/>
</dbReference>
<evidence type="ECO:0000256" key="1">
    <source>
        <dbReference type="SAM" id="Phobius"/>
    </source>
</evidence>
<protein>
    <recommendedName>
        <fullName evidence="4">Permease</fullName>
    </recommendedName>
</protein>
<keyword evidence="1" id="KW-1133">Transmembrane helix</keyword>
<keyword evidence="3" id="KW-1185">Reference proteome</keyword>
<accession>A0A2G6Q7Q2</accession>
<name>A0A2G6Q7Q2_9BACI</name>